<dbReference type="PANTHER" id="PTHR43329">
    <property type="entry name" value="EPOXIDE HYDROLASE"/>
    <property type="match status" value="1"/>
</dbReference>
<dbReference type="AlphaFoldDB" id="A0A8C8JAX5"/>
<gene>
    <name evidence="5" type="primary">LOC112258453</name>
</gene>
<evidence type="ECO:0000256" key="3">
    <source>
        <dbReference type="SAM" id="Phobius"/>
    </source>
</evidence>
<evidence type="ECO:0000313" key="6">
    <source>
        <dbReference type="Proteomes" id="UP000694402"/>
    </source>
</evidence>
<reference evidence="5" key="1">
    <citation type="submission" date="2025-08" db="UniProtKB">
        <authorList>
            <consortium name="Ensembl"/>
        </authorList>
    </citation>
    <scope>IDENTIFICATION</scope>
</reference>
<dbReference type="GeneTree" id="ENSGT00940000156233"/>
<keyword evidence="3" id="KW-0812">Transmembrane</keyword>
<keyword evidence="3" id="KW-0472">Membrane</keyword>
<dbReference type="Ensembl" id="ENSOTST00005100751.2">
    <property type="protein sequence ID" value="ENSOTSP00005092888.2"/>
    <property type="gene ID" value="ENSOTSG00005043453.2"/>
</dbReference>
<dbReference type="Gene3D" id="3.40.50.1820">
    <property type="entry name" value="alpha/beta hydrolase"/>
    <property type="match status" value="1"/>
</dbReference>
<organism evidence="5 6">
    <name type="scientific">Oncorhynchus tshawytscha</name>
    <name type="common">Chinook salmon</name>
    <name type="synonym">Salmo tshawytscha</name>
    <dbReference type="NCBI Taxonomy" id="74940"/>
    <lineage>
        <taxon>Eukaryota</taxon>
        <taxon>Metazoa</taxon>
        <taxon>Chordata</taxon>
        <taxon>Craniata</taxon>
        <taxon>Vertebrata</taxon>
        <taxon>Euteleostomi</taxon>
        <taxon>Actinopterygii</taxon>
        <taxon>Neopterygii</taxon>
        <taxon>Teleostei</taxon>
        <taxon>Protacanthopterygii</taxon>
        <taxon>Salmoniformes</taxon>
        <taxon>Salmonidae</taxon>
        <taxon>Salmoninae</taxon>
        <taxon>Oncorhynchus</taxon>
    </lineage>
</organism>
<dbReference type="PRINTS" id="PR00111">
    <property type="entry name" value="ABHYDROLASE"/>
</dbReference>
<dbReference type="InterPro" id="IPR000639">
    <property type="entry name" value="Epox_hydrolase-like"/>
</dbReference>
<dbReference type="PRINTS" id="PR00412">
    <property type="entry name" value="EPOXHYDRLASE"/>
</dbReference>
<dbReference type="InterPro" id="IPR029058">
    <property type="entry name" value="AB_hydrolase_fold"/>
</dbReference>
<feature type="domain" description="AB hydrolase-1" evidence="4">
    <location>
        <begin position="128"/>
        <end position="372"/>
    </location>
</feature>
<dbReference type="SUPFAM" id="SSF53474">
    <property type="entry name" value="alpha/beta-Hydrolases"/>
    <property type="match status" value="1"/>
</dbReference>
<dbReference type="Proteomes" id="UP000694402">
    <property type="component" value="Unassembled WGS sequence"/>
</dbReference>
<keyword evidence="6" id="KW-1185">Reference proteome</keyword>
<dbReference type="GO" id="GO:0004301">
    <property type="term" value="F:epoxide hydrolase activity"/>
    <property type="evidence" value="ECO:0007669"/>
    <property type="project" value="UniProtKB-ARBA"/>
</dbReference>
<sequence>MSNSVIVDLLLVPTRLCLWFQSVLYWFLVYGTAGLTAGLVLTRIAWRALKDPYGTFHWTVRKKQPACLRDPTLGKHGYLWGRVRIDRSERENTAIIGITFAIFTFYCSQQLSSGLRFHYVTKGDSRNPLMLFLHGFPENWYSWRYQLCGFSGQYHTVAMDLRGCGDSDAPSQLEDYSLEKLCHDIRDAIDELGHTSCVLVGHDWGGMLAWHFTLERPDMVQRLVIMNAPHPASWLVLRRPSELLRCGHACFFQLPALPEFTLSLEDFKLVRSLLCGGRGGIRNRARRLTEAQLEGYLYRLSQPGGLTAPLNYYRSLLSNALYKHQEVEVPCLLIWGEADSILVEGMSGGTRPYARGSVTLHTIPGCSHWVQQDQPETVNQLLWEFLLDREKDVERCSSRRGAGWAIKWTRE</sequence>
<dbReference type="Pfam" id="PF00561">
    <property type="entry name" value="Abhydrolase_1"/>
    <property type="match status" value="1"/>
</dbReference>
<evidence type="ECO:0000256" key="2">
    <source>
        <dbReference type="ARBA" id="ARBA00038334"/>
    </source>
</evidence>
<evidence type="ECO:0000259" key="4">
    <source>
        <dbReference type="Pfam" id="PF00561"/>
    </source>
</evidence>
<feature type="transmembrane region" description="Helical" evidence="3">
    <location>
        <begin position="23"/>
        <end position="46"/>
    </location>
</feature>
<keyword evidence="1" id="KW-0378">Hydrolase</keyword>
<accession>A0A8C8JAX5</accession>
<protein>
    <recommendedName>
        <fullName evidence="4">AB hydrolase-1 domain-containing protein</fullName>
    </recommendedName>
</protein>
<evidence type="ECO:0000256" key="1">
    <source>
        <dbReference type="ARBA" id="ARBA00022801"/>
    </source>
</evidence>
<comment type="similarity">
    <text evidence="2">Belongs to the AB hydrolase superfamily. Epoxide hydrolase family.</text>
</comment>
<keyword evidence="3" id="KW-1133">Transmembrane helix</keyword>
<dbReference type="InterPro" id="IPR000073">
    <property type="entry name" value="AB_hydrolase_1"/>
</dbReference>
<name>A0A8C8JAX5_ONCTS</name>
<evidence type="ECO:0000313" key="5">
    <source>
        <dbReference type="Ensembl" id="ENSOTSP00005092888.2"/>
    </source>
</evidence>
<proteinExistence type="inferred from homology"/>
<reference evidence="5" key="2">
    <citation type="submission" date="2025-09" db="UniProtKB">
        <authorList>
            <consortium name="Ensembl"/>
        </authorList>
    </citation>
    <scope>IDENTIFICATION</scope>
</reference>